<protein>
    <recommendedName>
        <fullName evidence="5">Lipoprotein</fullName>
    </recommendedName>
</protein>
<proteinExistence type="predicted"/>
<evidence type="ECO:0008006" key="5">
    <source>
        <dbReference type="Google" id="ProtNLM"/>
    </source>
</evidence>
<evidence type="ECO:0000256" key="2">
    <source>
        <dbReference type="SAM" id="SignalP"/>
    </source>
</evidence>
<evidence type="ECO:0000313" key="4">
    <source>
        <dbReference type="Proteomes" id="UP000273145"/>
    </source>
</evidence>
<name>A0A3S8RSH9_9BACL</name>
<dbReference type="PROSITE" id="PS51257">
    <property type="entry name" value="PROKAR_LIPOPROTEIN"/>
    <property type="match status" value="1"/>
</dbReference>
<dbReference type="Proteomes" id="UP000273145">
    <property type="component" value="Chromosome"/>
</dbReference>
<accession>A0A3S8RSH9</accession>
<feature type="signal peptide" evidence="2">
    <location>
        <begin position="1"/>
        <end position="29"/>
    </location>
</feature>
<feature type="compositionally biased region" description="Low complexity" evidence="1">
    <location>
        <begin position="38"/>
        <end position="61"/>
    </location>
</feature>
<keyword evidence="2" id="KW-0732">Signal</keyword>
<reference evidence="3 4" key="1">
    <citation type="submission" date="2018-11" db="EMBL/GenBank/DDBJ databases">
        <title>Genome sequencing of Paenibacillus lentus DSM25539(T).</title>
        <authorList>
            <person name="Kook J.-K."/>
            <person name="Park S.-N."/>
            <person name="Lim Y.K."/>
        </authorList>
    </citation>
    <scope>NUCLEOTIDE SEQUENCE [LARGE SCALE GENOMIC DNA]</scope>
    <source>
        <strain evidence="3 4">DSM 25539</strain>
    </source>
</reference>
<sequence>MYTCKWCRFSWVLLGAILLLMLAACNGKAGEQNEGAVQNPTQETQEPAQQPAQQPGEQLQEQPEEEEPSTQHSNNEDVTEGQPPTALEAAATVMRALKAGNMDTLANWVDSEGVRFSPYASVNMEEDLVFTSDEVRGLMEDTKKHVWRTMSATGDKIELTYAEYHKRFVYDADFIKNAKIAENKGIALGGEISNLSEVYPPDSYDFVEYHIEGSDPNAEVGDWRSLRLVFKKIGDDRSLVGIIHDQWTP</sequence>
<dbReference type="AlphaFoldDB" id="A0A3S8RSH9"/>
<dbReference type="OrthoDB" id="1267107at2"/>
<dbReference type="EMBL" id="CP034248">
    <property type="protein sequence ID" value="AZK45697.1"/>
    <property type="molecule type" value="Genomic_DNA"/>
</dbReference>
<dbReference type="KEGG" id="plen:EIM92_05330"/>
<keyword evidence="4" id="KW-1185">Reference proteome</keyword>
<dbReference type="RefSeq" id="WP_125081795.1">
    <property type="nucleotide sequence ID" value="NZ_CP034248.1"/>
</dbReference>
<feature type="chain" id="PRO_5019309436" description="Lipoprotein" evidence="2">
    <location>
        <begin position="30"/>
        <end position="249"/>
    </location>
</feature>
<feature type="region of interest" description="Disordered" evidence="1">
    <location>
        <begin position="31"/>
        <end position="83"/>
    </location>
</feature>
<evidence type="ECO:0000256" key="1">
    <source>
        <dbReference type="SAM" id="MobiDB-lite"/>
    </source>
</evidence>
<evidence type="ECO:0000313" key="3">
    <source>
        <dbReference type="EMBL" id="AZK45697.1"/>
    </source>
</evidence>
<organism evidence="3 4">
    <name type="scientific">Paenibacillus lentus</name>
    <dbReference type="NCBI Taxonomy" id="1338368"/>
    <lineage>
        <taxon>Bacteria</taxon>
        <taxon>Bacillati</taxon>
        <taxon>Bacillota</taxon>
        <taxon>Bacilli</taxon>
        <taxon>Bacillales</taxon>
        <taxon>Paenibacillaceae</taxon>
        <taxon>Paenibacillus</taxon>
    </lineage>
</organism>
<gene>
    <name evidence="3" type="ORF">EIM92_05330</name>
</gene>